<gene>
    <name evidence="1" type="ORF">PAECIP111893_02427</name>
</gene>
<reference evidence="1" key="1">
    <citation type="submission" date="2022-01" db="EMBL/GenBank/DDBJ databases">
        <authorList>
            <person name="Criscuolo A."/>
        </authorList>
    </citation>
    <scope>NUCLEOTIDE SEQUENCE</scope>
    <source>
        <strain evidence="1">CIP111893</strain>
    </source>
</reference>
<keyword evidence="2" id="KW-1185">Reference proteome</keyword>
<sequence length="58" mass="6577">MENPIVQAQERFNNRPPIRHPWPVGKACECGEYEAVSVWKGHRLCEDCLEGIVGVTLI</sequence>
<accession>A0ABM9C8W9</accession>
<comment type="caution">
    <text evidence="1">The sequence shown here is derived from an EMBL/GenBank/DDBJ whole genome shotgun (WGS) entry which is preliminary data.</text>
</comment>
<evidence type="ECO:0000313" key="1">
    <source>
        <dbReference type="EMBL" id="CAH1205814.1"/>
    </source>
</evidence>
<evidence type="ECO:0008006" key="3">
    <source>
        <dbReference type="Google" id="ProtNLM"/>
    </source>
</evidence>
<dbReference type="Proteomes" id="UP000838686">
    <property type="component" value="Unassembled WGS sequence"/>
</dbReference>
<evidence type="ECO:0000313" key="2">
    <source>
        <dbReference type="Proteomes" id="UP000838686"/>
    </source>
</evidence>
<proteinExistence type="predicted"/>
<protein>
    <recommendedName>
        <fullName evidence="3">Inhibitor of sigma-G Gin</fullName>
    </recommendedName>
</protein>
<dbReference type="EMBL" id="CAKMMF010000011">
    <property type="protein sequence ID" value="CAH1205814.1"/>
    <property type="molecule type" value="Genomic_DNA"/>
</dbReference>
<organism evidence="1 2">
    <name type="scientific">Paenibacillus plantiphilus</name>
    <dbReference type="NCBI Taxonomy" id="2905650"/>
    <lineage>
        <taxon>Bacteria</taxon>
        <taxon>Bacillati</taxon>
        <taxon>Bacillota</taxon>
        <taxon>Bacilli</taxon>
        <taxon>Bacillales</taxon>
        <taxon>Paenibacillaceae</taxon>
        <taxon>Paenibacillus</taxon>
    </lineage>
</organism>
<name>A0ABM9C8W9_9BACL</name>